<dbReference type="Proteomes" id="UP000887565">
    <property type="component" value="Unplaced"/>
</dbReference>
<evidence type="ECO:0000313" key="2">
    <source>
        <dbReference type="WBParaSite" id="nRc.2.0.1.t43051-RA"/>
    </source>
</evidence>
<dbReference type="WBParaSite" id="nRc.2.0.1.t43051-RA">
    <property type="protein sequence ID" value="nRc.2.0.1.t43051-RA"/>
    <property type="gene ID" value="nRc.2.0.1.g43051"/>
</dbReference>
<dbReference type="AlphaFoldDB" id="A0A915KW71"/>
<name>A0A915KW71_ROMCU</name>
<keyword evidence="1" id="KW-1185">Reference proteome</keyword>
<protein>
    <submittedName>
        <fullName evidence="2">Uncharacterized protein</fullName>
    </submittedName>
</protein>
<proteinExistence type="predicted"/>
<accession>A0A915KW71</accession>
<organism evidence="1 2">
    <name type="scientific">Romanomermis culicivorax</name>
    <name type="common">Nematode worm</name>
    <dbReference type="NCBI Taxonomy" id="13658"/>
    <lineage>
        <taxon>Eukaryota</taxon>
        <taxon>Metazoa</taxon>
        <taxon>Ecdysozoa</taxon>
        <taxon>Nematoda</taxon>
        <taxon>Enoplea</taxon>
        <taxon>Dorylaimia</taxon>
        <taxon>Mermithida</taxon>
        <taxon>Mermithoidea</taxon>
        <taxon>Mermithidae</taxon>
        <taxon>Romanomermis</taxon>
    </lineage>
</organism>
<sequence length="47" mass="5447">MDYWPQRPMEPEQVHSCNVEPILKQLATSQFWGLGVVSFDVVKVKKT</sequence>
<evidence type="ECO:0000313" key="1">
    <source>
        <dbReference type="Proteomes" id="UP000887565"/>
    </source>
</evidence>
<reference evidence="2" key="1">
    <citation type="submission" date="2022-11" db="UniProtKB">
        <authorList>
            <consortium name="WormBaseParasite"/>
        </authorList>
    </citation>
    <scope>IDENTIFICATION</scope>
</reference>